<comment type="function">
    <text evidence="6">This promotes the activity of RNA polymerase II.</text>
</comment>
<dbReference type="GO" id="GO:0008420">
    <property type="term" value="F:RNA polymerase II CTD heptapeptide repeat phosphatase activity"/>
    <property type="evidence" value="ECO:0000318"/>
    <property type="project" value="GO_Central"/>
</dbReference>
<evidence type="ECO:0000256" key="7">
    <source>
        <dbReference type="SAM" id="MobiDB-lite"/>
    </source>
</evidence>
<feature type="compositionally biased region" description="Acidic residues" evidence="7">
    <location>
        <begin position="743"/>
        <end position="753"/>
    </location>
</feature>
<keyword evidence="2 6" id="KW-0378">Hydrolase</keyword>
<dbReference type="KEGG" id="mbr:MONBRDRAFT_24379"/>
<protein>
    <recommendedName>
        <fullName evidence="6">RNA polymerase II subunit A C-terminal domain phosphatase</fullName>
        <ecNumber evidence="6">3.1.3.16</ecNumber>
    </recommendedName>
</protein>
<dbReference type="InParanoid" id="A9UW87"/>
<feature type="compositionally biased region" description="Basic and acidic residues" evidence="7">
    <location>
        <begin position="792"/>
        <end position="803"/>
    </location>
</feature>
<evidence type="ECO:0000256" key="3">
    <source>
        <dbReference type="ARBA" id="ARBA00023242"/>
    </source>
</evidence>
<dbReference type="NCBIfam" id="TIGR02250">
    <property type="entry name" value="FCP1_euk"/>
    <property type="match status" value="1"/>
</dbReference>
<dbReference type="SUPFAM" id="SSF52113">
    <property type="entry name" value="BRCT domain"/>
    <property type="match status" value="1"/>
</dbReference>
<feature type="domain" description="FCP1 homology" evidence="9">
    <location>
        <begin position="62"/>
        <end position="229"/>
    </location>
</feature>
<dbReference type="EC" id="3.1.3.16" evidence="6"/>
<organism evidence="10 11">
    <name type="scientific">Monosiga brevicollis</name>
    <name type="common">Choanoflagellate</name>
    <dbReference type="NCBI Taxonomy" id="81824"/>
    <lineage>
        <taxon>Eukaryota</taxon>
        <taxon>Choanoflagellata</taxon>
        <taxon>Craspedida</taxon>
        <taxon>Salpingoecidae</taxon>
        <taxon>Monosiga</taxon>
    </lineage>
</organism>
<dbReference type="SMART" id="SM00577">
    <property type="entry name" value="CPDc"/>
    <property type="match status" value="1"/>
</dbReference>
<proteinExistence type="predicted"/>
<dbReference type="SUPFAM" id="SSF56784">
    <property type="entry name" value="HAD-like"/>
    <property type="match status" value="1"/>
</dbReference>
<feature type="compositionally biased region" description="Polar residues" evidence="7">
    <location>
        <begin position="704"/>
        <end position="716"/>
    </location>
</feature>
<comment type="subcellular location">
    <subcellularLocation>
        <location evidence="1 6">Nucleus</location>
    </subcellularLocation>
</comment>
<evidence type="ECO:0000313" key="10">
    <source>
        <dbReference type="EMBL" id="EDQ90522.1"/>
    </source>
</evidence>
<keyword evidence="11" id="KW-1185">Reference proteome</keyword>
<dbReference type="InterPro" id="IPR011947">
    <property type="entry name" value="FCP1_euk"/>
</dbReference>
<accession>A9UW87</accession>
<evidence type="ECO:0000259" key="9">
    <source>
        <dbReference type="PROSITE" id="PS50969"/>
    </source>
</evidence>
<comment type="catalytic activity">
    <reaction evidence="4 6">
        <text>O-phospho-L-seryl-[protein] + H2O = L-seryl-[protein] + phosphate</text>
        <dbReference type="Rhea" id="RHEA:20629"/>
        <dbReference type="Rhea" id="RHEA-COMP:9863"/>
        <dbReference type="Rhea" id="RHEA-COMP:11604"/>
        <dbReference type="ChEBI" id="CHEBI:15377"/>
        <dbReference type="ChEBI" id="CHEBI:29999"/>
        <dbReference type="ChEBI" id="CHEBI:43474"/>
        <dbReference type="ChEBI" id="CHEBI:83421"/>
        <dbReference type="EC" id="3.1.3.16"/>
    </reaction>
</comment>
<dbReference type="eggNOG" id="KOG0323">
    <property type="taxonomic scope" value="Eukaryota"/>
</dbReference>
<dbReference type="PROSITE" id="PS50969">
    <property type="entry name" value="FCP1"/>
    <property type="match status" value="1"/>
</dbReference>
<dbReference type="CDD" id="cd17729">
    <property type="entry name" value="BRCT_CTDP1"/>
    <property type="match status" value="1"/>
</dbReference>
<dbReference type="AlphaFoldDB" id="A9UW87"/>
<evidence type="ECO:0000256" key="4">
    <source>
        <dbReference type="ARBA" id="ARBA00047761"/>
    </source>
</evidence>
<dbReference type="PANTHER" id="PTHR23081">
    <property type="entry name" value="RNA POLYMERASE II CTD PHOSPHATASE"/>
    <property type="match status" value="1"/>
</dbReference>
<dbReference type="InterPro" id="IPR004274">
    <property type="entry name" value="FCP1_dom"/>
</dbReference>
<feature type="region of interest" description="Disordered" evidence="7">
    <location>
        <begin position="685"/>
        <end position="729"/>
    </location>
</feature>
<keyword evidence="3 6" id="KW-0539">Nucleus</keyword>
<dbReference type="Proteomes" id="UP000001357">
    <property type="component" value="Unassembled WGS sequence"/>
</dbReference>
<dbReference type="GO" id="GO:0005634">
    <property type="term" value="C:nucleus"/>
    <property type="evidence" value="ECO:0007669"/>
    <property type="project" value="UniProtKB-SubCell"/>
</dbReference>
<dbReference type="Gene3D" id="3.40.50.10190">
    <property type="entry name" value="BRCT domain"/>
    <property type="match status" value="1"/>
</dbReference>
<dbReference type="EMBL" id="CH991547">
    <property type="protein sequence ID" value="EDQ90522.1"/>
    <property type="molecule type" value="Genomic_DNA"/>
</dbReference>
<dbReference type="OMA" id="ARERYEW"/>
<dbReference type="InterPro" id="IPR036420">
    <property type="entry name" value="BRCT_dom_sf"/>
</dbReference>
<evidence type="ECO:0000256" key="5">
    <source>
        <dbReference type="ARBA" id="ARBA00048336"/>
    </source>
</evidence>
<dbReference type="InterPro" id="IPR036412">
    <property type="entry name" value="HAD-like_sf"/>
</dbReference>
<reference evidence="10 11" key="1">
    <citation type="journal article" date="2008" name="Nature">
        <title>The genome of the choanoflagellate Monosiga brevicollis and the origin of metazoans.</title>
        <authorList>
            <consortium name="JGI Sequencing"/>
            <person name="King N."/>
            <person name="Westbrook M.J."/>
            <person name="Young S.L."/>
            <person name="Kuo A."/>
            <person name="Abedin M."/>
            <person name="Chapman J."/>
            <person name="Fairclough S."/>
            <person name="Hellsten U."/>
            <person name="Isogai Y."/>
            <person name="Letunic I."/>
            <person name="Marr M."/>
            <person name="Pincus D."/>
            <person name="Putnam N."/>
            <person name="Rokas A."/>
            <person name="Wright K.J."/>
            <person name="Zuzow R."/>
            <person name="Dirks W."/>
            <person name="Good M."/>
            <person name="Goodstein D."/>
            <person name="Lemons D."/>
            <person name="Li W."/>
            <person name="Lyons J.B."/>
            <person name="Morris A."/>
            <person name="Nichols S."/>
            <person name="Richter D.J."/>
            <person name="Salamov A."/>
            <person name="Bork P."/>
            <person name="Lim W.A."/>
            <person name="Manning G."/>
            <person name="Miller W.T."/>
            <person name="McGinnis W."/>
            <person name="Shapiro H."/>
            <person name="Tjian R."/>
            <person name="Grigoriev I.V."/>
            <person name="Rokhsar D."/>
        </authorList>
    </citation>
    <scope>NUCLEOTIDE SEQUENCE [LARGE SCALE GENOMIC DNA]</scope>
    <source>
        <strain evidence="11">MX1 / ATCC 50154</strain>
    </source>
</reference>
<dbReference type="CDD" id="cd07521">
    <property type="entry name" value="HAD_FCP1-like"/>
    <property type="match status" value="1"/>
</dbReference>
<evidence type="ECO:0000256" key="1">
    <source>
        <dbReference type="ARBA" id="ARBA00004123"/>
    </source>
</evidence>
<dbReference type="Gene3D" id="1.10.287.10">
    <property type="entry name" value="S15/NS1, RNA-binding"/>
    <property type="match status" value="1"/>
</dbReference>
<feature type="compositionally biased region" description="Acidic residues" evidence="7">
    <location>
        <begin position="832"/>
        <end position="858"/>
    </location>
</feature>
<evidence type="ECO:0000259" key="8">
    <source>
        <dbReference type="PROSITE" id="PS50172"/>
    </source>
</evidence>
<feature type="domain" description="BRCT" evidence="8">
    <location>
        <begin position="592"/>
        <end position="687"/>
    </location>
</feature>
<dbReference type="InterPro" id="IPR001357">
    <property type="entry name" value="BRCT_dom"/>
</dbReference>
<dbReference type="Gene3D" id="3.40.50.1000">
    <property type="entry name" value="HAD superfamily/HAD-like"/>
    <property type="match status" value="1"/>
</dbReference>
<evidence type="ECO:0000256" key="6">
    <source>
        <dbReference type="RuleBase" id="RU366066"/>
    </source>
</evidence>
<dbReference type="PROSITE" id="PS50172">
    <property type="entry name" value="BRCT"/>
    <property type="match status" value="1"/>
</dbReference>
<gene>
    <name evidence="10" type="ORF">MONBRDRAFT_24379</name>
</gene>
<dbReference type="InterPro" id="IPR039189">
    <property type="entry name" value="Fcp1"/>
</dbReference>
<evidence type="ECO:0000256" key="2">
    <source>
        <dbReference type="ARBA" id="ARBA00022801"/>
    </source>
</evidence>
<name>A9UW87_MONBE</name>
<evidence type="ECO:0000313" key="11">
    <source>
        <dbReference type="Proteomes" id="UP000001357"/>
    </source>
</evidence>
<feature type="compositionally biased region" description="Basic and acidic residues" evidence="7">
    <location>
        <begin position="822"/>
        <end position="831"/>
    </location>
</feature>
<dbReference type="FunCoup" id="A9UW87">
    <property type="interactions" value="779"/>
</dbReference>
<dbReference type="GeneID" id="5889718"/>
<sequence>MSEPCQHPELYGQLCTRCGEEVSVDELQNHQPIVGGGISNVGLSVRRENAQQYGQENANKLLEARKLILILDLDKTLIHSTIDSIASHWLREGVYDIFHFDLGKHTYYTKVRPGLHAFLEDLYPYYEMHIYTMGRRNYAERILRIIDPSNRFFSTRILTQDESFSIENKAKNLDALLPGGDSMAVILDDLPAVWDFQTNVVPALPYEFFKHVEEVNAIPQQRSQSDRRMARKHEALQRMHASNAIRITDRLIEPLYRAFRQHASTMTEENPEHQAHQATTDAESWSNAVALALVTHLRTAIDWDGLEAISSAVDSFCKTLTLNEDQRKEVQQWARDQEEQVREALRASQTHSNATQHGRDLQRRARLAEDVVRNEVLAAAEAVATAFRDLECTFEVVPLPPYAAHYCCCGTETIIIKARKRHVGNAGPVLAERFAAARRFILGQATCLRDLTVNQVEIEADFGSWLCQLVRNEKEKGVDEAIRSRLRCFEPLDAALLVMVAKRFCPCDAWAPDVDTSAILSVILDTLRSAPERRLRLAAPPDRDPTLRVVGTALKTLHTSFFDQYDRGIKPNTRDLLPNIASLTETYPPWALAGCILLFTGIIPKGQDVATHRAWRQAVAMGARVVDEVKFASILMSRRVTHVIARKAGTEKLNQALDYPGVFLVSLRWLEDTFHQGARAKESKYPLEGLPSCVPSRSKPAHKTASQTAPPSNRTASEGPEPEKKRSKWAALADELDDELGDLTSEDEEDEDQSEAKVVYSESEDDRARKQPVPRAALPDDFHTWRKPKRTVQRESEGSESRDSAPQPAQRRQTATLDELEEKGYTMKNDSDADEDAEESFDEVSASEDEGGMDLTGE</sequence>
<dbReference type="STRING" id="81824.A9UW87"/>
<dbReference type="InterPro" id="IPR023214">
    <property type="entry name" value="HAD_sf"/>
</dbReference>
<feature type="region of interest" description="Disordered" evidence="7">
    <location>
        <begin position="743"/>
        <end position="858"/>
    </location>
</feature>
<dbReference type="Pfam" id="PF03031">
    <property type="entry name" value="NIF"/>
    <property type="match status" value="1"/>
</dbReference>
<dbReference type="RefSeq" id="XP_001744573.1">
    <property type="nucleotide sequence ID" value="XM_001744521.1"/>
</dbReference>
<dbReference type="PANTHER" id="PTHR23081:SF36">
    <property type="entry name" value="RNA POLYMERASE II SUBUNIT A C-TERMINAL DOMAIN PHOSPHATASE"/>
    <property type="match status" value="1"/>
</dbReference>
<comment type="catalytic activity">
    <reaction evidence="5 6">
        <text>O-phospho-L-threonyl-[protein] + H2O = L-threonyl-[protein] + phosphate</text>
        <dbReference type="Rhea" id="RHEA:47004"/>
        <dbReference type="Rhea" id="RHEA-COMP:11060"/>
        <dbReference type="Rhea" id="RHEA-COMP:11605"/>
        <dbReference type="ChEBI" id="CHEBI:15377"/>
        <dbReference type="ChEBI" id="CHEBI:30013"/>
        <dbReference type="ChEBI" id="CHEBI:43474"/>
        <dbReference type="ChEBI" id="CHEBI:61977"/>
        <dbReference type="EC" id="3.1.3.16"/>
    </reaction>
</comment>